<name>A0A8I0PJT0_9ACTN</name>
<sequence>MIGPRQRERSRLTCAFFRDVTTGAGDSQPSLALRAWLGAQLTPDGSLVLTTAPTMV</sequence>
<reference evidence="1 2" key="1">
    <citation type="submission" date="2020-10" db="EMBL/GenBank/DDBJ databases">
        <title>Sequencing the genomes of 1000 actinobacteria strains.</title>
        <authorList>
            <person name="Klenk H.-P."/>
        </authorList>
    </citation>
    <scope>NUCLEOTIDE SEQUENCE [LARGE SCALE GENOMIC DNA]</scope>
    <source>
        <strain evidence="1 2">DSM 41803</strain>
    </source>
</reference>
<protein>
    <submittedName>
        <fullName evidence="1">Uncharacterized protein</fullName>
    </submittedName>
</protein>
<proteinExistence type="predicted"/>
<organism evidence="1 2">
    <name type="scientific">Streptomyces stelliscabiei</name>
    <dbReference type="NCBI Taxonomy" id="146820"/>
    <lineage>
        <taxon>Bacteria</taxon>
        <taxon>Bacillati</taxon>
        <taxon>Actinomycetota</taxon>
        <taxon>Actinomycetes</taxon>
        <taxon>Kitasatosporales</taxon>
        <taxon>Streptomycetaceae</taxon>
        <taxon>Streptomyces</taxon>
    </lineage>
</organism>
<keyword evidence="2" id="KW-1185">Reference proteome</keyword>
<dbReference type="AlphaFoldDB" id="A0A8I0PJT0"/>
<dbReference type="EMBL" id="JADBGF010000001">
    <property type="protein sequence ID" value="MBE1602748.1"/>
    <property type="molecule type" value="Genomic_DNA"/>
</dbReference>
<accession>A0A8I0PJT0</accession>
<evidence type="ECO:0000313" key="1">
    <source>
        <dbReference type="EMBL" id="MBE1602748.1"/>
    </source>
</evidence>
<dbReference type="Proteomes" id="UP000629287">
    <property type="component" value="Unassembled WGS sequence"/>
</dbReference>
<gene>
    <name evidence="1" type="ORF">H4687_008877</name>
</gene>
<evidence type="ECO:0000313" key="2">
    <source>
        <dbReference type="Proteomes" id="UP000629287"/>
    </source>
</evidence>
<comment type="caution">
    <text evidence="1">The sequence shown here is derived from an EMBL/GenBank/DDBJ whole genome shotgun (WGS) entry which is preliminary data.</text>
</comment>